<feature type="region of interest" description="Disordered" evidence="1">
    <location>
        <begin position="1"/>
        <end position="26"/>
    </location>
</feature>
<sequence length="66" mass="7576">MDRLSKGHPEQTETCRDNPGSKRNCKEGNTALQYDGFVHVFEDGVYVFYARRAVNHPLQLIPNARK</sequence>
<evidence type="ECO:0000313" key="2">
    <source>
        <dbReference type="Proteomes" id="UP000492821"/>
    </source>
</evidence>
<organism evidence="2 3">
    <name type="scientific">Panagrellus redivivus</name>
    <name type="common">Microworm</name>
    <dbReference type="NCBI Taxonomy" id="6233"/>
    <lineage>
        <taxon>Eukaryota</taxon>
        <taxon>Metazoa</taxon>
        <taxon>Ecdysozoa</taxon>
        <taxon>Nematoda</taxon>
        <taxon>Chromadorea</taxon>
        <taxon>Rhabditida</taxon>
        <taxon>Tylenchina</taxon>
        <taxon>Panagrolaimomorpha</taxon>
        <taxon>Panagrolaimoidea</taxon>
        <taxon>Panagrolaimidae</taxon>
        <taxon>Panagrellus</taxon>
    </lineage>
</organism>
<evidence type="ECO:0000313" key="3">
    <source>
        <dbReference type="WBParaSite" id="Pan_g22239.t1"/>
    </source>
</evidence>
<dbReference type="Proteomes" id="UP000492821">
    <property type="component" value="Unassembled WGS sequence"/>
</dbReference>
<proteinExistence type="predicted"/>
<dbReference type="AlphaFoldDB" id="A0A7E4VKK6"/>
<reference evidence="3" key="2">
    <citation type="submission" date="2020-10" db="UniProtKB">
        <authorList>
            <consortium name="WormBaseParasite"/>
        </authorList>
    </citation>
    <scope>IDENTIFICATION</scope>
</reference>
<accession>A0A7E4VKK6</accession>
<evidence type="ECO:0000256" key="1">
    <source>
        <dbReference type="SAM" id="MobiDB-lite"/>
    </source>
</evidence>
<dbReference type="WBParaSite" id="Pan_g22239.t1">
    <property type="protein sequence ID" value="Pan_g22239.t1"/>
    <property type="gene ID" value="Pan_g22239"/>
</dbReference>
<keyword evidence="2" id="KW-1185">Reference proteome</keyword>
<protein>
    <submittedName>
        <fullName evidence="3">Arabinan endo-1,5-alpha-L-arabinosidase</fullName>
    </submittedName>
</protein>
<name>A0A7E4VKK6_PANRE</name>
<reference evidence="2" key="1">
    <citation type="journal article" date="2013" name="Genetics">
        <title>The draft genome and transcriptome of Panagrellus redivivus are shaped by the harsh demands of a free-living lifestyle.</title>
        <authorList>
            <person name="Srinivasan J."/>
            <person name="Dillman A.R."/>
            <person name="Macchietto M.G."/>
            <person name="Heikkinen L."/>
            <person name="Lakso M."/>
            <person name="Fracchia K.M."/>
            <person name="Antoshechkin I."/>
            <person name="Mortazavi A."/>
            <person name="Wong G."/>
            <person name="Sternberg P.W."/>
        </authorList>
    </citation>
    <scope>NUCLEOTIDE SEQUENCE [LARGE SCALE GENOMIC DNA]</scope>
    <source>
        <strain evidence="2">MT8872</strain>
    </source>
</reference>